<name>A0A158BLV4_9BURK</name>
<comment type="caution">
    <text evidence="2">The sequence shown here is derived from an EMBL/GenBank/DDBJ whole genome shotgun (WGS) entry which is preliminary data.</text>
</comment>
<evidence type="ECO:0000313" key="3">
    <source>
        <dbReference type="Proteomes" id="UP000054851"/>
    </source>
</evidence>
<organism evidence="2 3">
    <name type="scientific">Caballeronia hypogeia</name>
    <dbReference type="NCBI Taxonomy" id="1777140"/>
    <lineage>
        <taxon>Bacteria</taxon>
        <taxon>Pseudomonadati</taxon>
        <taxon>Pseudomonadota</taxon>
        <taxon>Betaproteobacteria</taxon>
        <taxon>Burkholderiales</taxon>
        <taxon>Burkholderiaceae</taxon>
        <taxon>Caballeronia</taxon>
    </lineage>
</organism>
<sequence length="360" mass="38869">MVDVECRAELVLRDADGRETSLSAVVPLLQLVAQTGSIANAASAKGLSYRHAWGLLREIEVRLGGALITKSRGRGSVLSELGESVLRAQRVCGDRLEAPLQAVANEVAGELNRRLSGGVSQVRIHASHGYAVATLVRALGDQRVPVDIKYRESAEAVSALARGECELAGFHLPIGEFRATCAEIYRPYLDRNKHQLIRLTRRTQGLFLPKGNPKGIAGLRDLARGDVRFVNRQPGSGTRMLLDLSLRRVGVDPDQINGYATTELTHSAIAAFVASGMADLGFGVQPAAQHFALDFIPIIDEDYFFACERARLDEARLASVLRILRSDGFADSVAQLEGYDPAQCGSLVDVDEGLRGEVSA</sequence>
<dbReference type="InterPro" id="IPR036390">
    <property type="entry name" value="WH_DNA-bd_sf"/>
</dbReference>
<dbReference type="SUPFAM" id="SSF46785">
    <property type="entry name" value="Winged helix' DNA-binding domain"/>
    <property type="match status" value="1"/>
</dbReference>
<dbReference type="PANTHER" id="PTHR38431:SF1">
    <property type="entry name" value="BLL2305 PROTEIN"/>
    <property type="match status" value="1"/>
</dbReference>
<feature type="domain" description="PBP" evidence="1">
    <location>
        <begin position="142"/>
        <end position="325"/>
    </location>
</feature>
<reference evidence="2" key="1">
    <citation type="submission" date="2016-01" db="EMBL/GenBank/DDBJ databases">
        <authorList>
            <person name="Peeters C."/>
        </authorList>
    </citation>
    <scope>NUCLEOTIDE SEQUENCE</scope>
    <source>
        <strain evidence="2">LMG 29322</strain>
    </source>
</reference>
<dbReference type="PANTHER" id="PTHR38431">
    <property type="entry name" value="BLL2305 PROTEIN"/>
    <property type="match status" value="1"/>
</dbReference>
<dbReference type="InterPro" id="IPR036388">
    <property type="entry name" value="WH-like_DNA-bd_sf"/>
</dbReference>
<protein>
    <submittedName>
        <fullName evidence="2">Regulatory protein</fullName>
    </submittedName>
</protein>
<accession>A0A158BLV4</accession>
<gene>
    <name evidence="2" type="ORF">AWB79_03894</name>
</gene>
<dbReference type="AlphaFoldDB" id="A0A158BLV4"/>
<dbReference type="Proteomes" id="UP000054851">
    <property type="component" value="Unassembled WGS sequence"/>
</dbReference>
<dbReference type="RefSeq" id="WP_061169046.1">
    <property type="nucleotide sequence ID" value="NZ_FCOA02000012.1"/>
</dbReference>
<dbReference type="OrthoDB" id="9805928at2"/>
<dbReference type="Pfam" id="PF12727">
    <property type="entry name" value="PBP_like"/>
    <property type="match status" value="1"/>
</dbReference>
<dbReference type="SUPFAM" id="SSF53850">
    <property type="entry name" value="Periplasmic binding protein-like II"/>
    <property type="match status" value="1"/>
</dbReference>
<keyword evidence="3" id="KW-1185">Reference proteome</keyword>
<dbReference type="InterPro" id="IPR024370">
    <property type="entry name" value="PBP_domain"/>
</dbReference>
<proteinExistence type="predicted"/>
<evidence type="ECO:0000259" key="1">
    <source>
        <dbReference type="Pfam" id="PF12727"/>
    </source>
</evidence>
<dbReference type="STRING" id="1777140.AWB79_03894"/>
<evidence type="ECO:0000313" key="2">
    <source>
        <dbReference type="EMBL" id="SAK71069.1"/>
    </source>
</evidence>
<dbReference type="Gene3D" id="1.10.10.10">
    <property type="entry name" value="Winged helix-like DNA-binding domain superfamily/Winged helix DNA-binding domain"/>
    <property type="match status" value="1"/>
</dbReference>
<dbReference type="EMBL" id="FCOA02000012">
    <property type="protein sequence ID" value="SAK71069.1"/>
    <property type="molecule type" value="Genomic_DNA"/>
</dbReference>